<feature type="domain" description="HTH arsR-type" evidence="4">
    <location>
        <begin position="9"/>
        <end position="104"/>
    </location>
</feature>
<evidence type="ECO:0000256" key="1">
    <source>
        <dbReference type="ARBA" id="ARBA00023015"/>
    </source>
</evidence>
<keyword evidence="3" id="KW-0804">Transcription</keyword>
<dbReference type="SMART" id="SM00418">
    <property type="entry name" value="HTH_ARSR"/>
    <property type="match status" value="1"/>
</dbReference>
<dbReference type="InterPro" id="IPR051011">
    <property type="entry name" value="Metal_resp_trans_reg"/>
</dbReference>
<dbReference type="PANTHER" id="PTHR43132">
    <property type="entry name" value="ARSENICAL RESISTANCE OPERON REPRESSOR ARSR-RELATED"/>
    <property type="match status" value="1"/>
</dbReference>
<dbReference type="SUPFAM" id="SSF46785">
    <property type="entry name" value="Winged helix' DNA-binding domain"/>
    <property type="match status" value="1"/>
</dbReference>
<accession>A0A0F6TNH5</accession>
<dbReference type="PRINTS" id="PR00778">
    <property type="entry name" value="HTHARSR"/>
</dbReference>
<dbReference type="InterPro" id="IPR011991">
    <property type="entry name" value="ArsR-like_HTH"/>
</dbReference>
<dbReference type="Gene3D" id="1.10.10.10">
    <property type="entry name" value="Winged helix-like DNA-binding domain superfamily/Winged helix DNA-binding domain"/>
    <property type="match status" value="1"/>
</dbReference>
<sequence>MNVSNITDAMQKNSAEAARFLKNISNEQRLLILCILHEEELSVGQLNNLLPDLSQSALSQHLALLRKEGFVTTRRDSQTIYYSLSSNEAAQIIHLLHKLFCKDECS</sequence>
<evidence type="ECO:0000313" key="6">
    <source>
        <dbReference type="Proteomes" id="UP000034071"/>
    </source>
</evidence>
<dbReference type="STRING" id="914150.TQ33_0020"/>
<gene>
    <name evidence="5" type="ORF">TQ33_0020</name>
</gene>
<dbReference type="GO" id="GO:0003700">
    <property type="term" value="F:DNA-binding transcription factor activity"/>
    <property type="evidence" value="ECO:0007669"/>
    <property type="project" value="InterPro"/>
</dbReference>
<evidence type="ECO:0000313" key="5">
    <source>
        <dbReference type="EMBL" id="AKE51012.1"/>
    </source>
</evidence>
<keyword evidence="1" id="KW-0805">Transcription regulation</keyword>
<dbReference type="CDD" id="cd00090">
    <property type="entry name" value="HTH_ARSR"/>
    <property type="match status" value="1"/>
</dbReference>
<dbReference type="RefSeq" id="WP_046560259.1">
    <property type="nucleotide sequence ID" value="NZ_CP010975.1"/>
</dbReference>
<evidence type="ECO:0000259" key="4">
    <source>
        <dbReference type="PROSITE" id="PS50987"/>
    </source>
</evidence>
<dbReference type="OrthoDB" id="9796124at2"/>
<dbReference type="PROSITE" id="PS50987">
    <property type="entry name" value="HTH_ARSR_2"/>
    <property type="match status" value="1"/>
</dbReference>
<keyword evidence="6" id="KW-1185">Reference proteome</keyword>
<dbReference type="HOGENOM" id="CLU_097806_6_4_6"/>
<evidence type="ECO:0000256" key="2">
    <source>
        <dbReference type="ARBA" id="ARBA00023125"/>
    </source>
</evidence>
<dbReference type="InterPro" id="IPR036390">
    <property type="entry name" value="WH_DNA-bd_sf"/>
</dbReference>
<dbReference type="InterPro" id="IPR036388">
    <property type="entry name" value="WH-like_DNA-bd_sf"/>
</dbReference>
<proteinExistence type="predicted"/>
<dbReference type="KEGG" id="kge:TQ33_0020"/>
<dbReference type="Pfam" id="PF01022">
    <property type="entry name" value="HTH_5"/>
    <property type="match status" value="1"/>
</dbReference>
<protein>
    <submittedName>
        <fullName evidence="5">ArsR family transcriptional regulator</fullName>
    </submittedName>
</protein>
<reference evidence="5 6" key="1">
    <citation type="submission" date="2015-02" db="EMBL/GenBank/DDBJ databases">
        <title>Complete genome sequence of Kangiella geojedonensis strain YCS-5T.</title>
        <authorList>
            <person name="Kim K.M."/>
        </authorList>
    </citation>
    <scope>NUCLEOTIDE SEQUENCE [LARGE SCALE GENOMIC DNA]</scope>
    <source>
        <strain evidence="5 6">YCS-5</strain>
    </source>
</reference>
<dbReference type="GO" id="GO:0003677">
    <property type="term" value="F:DNA binding"/>
    <property type="evidence" value="ECO:0007669"/>
    <property type="project" value="UniProtKB-KW"/>
</dbReference>
<dbReference type="Proteomes" id="UP000034071">
    <property type="component" value="Chromosome"/>
</dbReference>
<dbReference type="AlphaFoldDB" id="A0A0F6TNH5"/>
<dbReference type="InterPro" id="IPR001845">
    <property type="entry name" value="HTH_ArsR_DNA-bd_dom"/>
</dbReference>
<dbReference type="PANTHER" id="PTHR43132:SF2">
    <property type="entry name" value="ARSENICAL RESISTANCE OPERON REPRESSOR ARSR-RELATED"/>
    <property type="match status" value="1"/>
</dbReference>
<evidence type="ECO:0000256" key="3">
    <source>
        <dbReference type="ARBA" id="ARBA00023163"/>
    </source>
</evidence>
<name>A0A0F6TNH5_9GAMM</name>
<organism evidence="5 6">
    <name type="scientific">Kangiella geojedonensis</name>
    <dbReference type="NCBI Taxonomy" id="914150"/>
    <lineage>
        <taxon>Bacteria</taxon>
        <taxon>Pseudomonadati</taxon>
        <taxon>Pseudomonadota</taxon>
        <taxon>Gammaproteobacteria</taxon>
        <taxon>Kangiellales</taxon>
        <taxon>Kangiellaceae</taxon>
        <taxon>Kangiella</taxon>
    </lineage>
</organism>
<dbReference type="EMBL" id="CP010975">
    <property type="protein sequence ID" value="AKE51012.1"/>
    <property type="molecule type" value="Genomic_DNA"/>
</dbReference>
<keyword evidence="2" id="KW-0238">DNA-binding</keyword>
<dbReference type="NCBIfam" id="NF033788">
    <property type="entry name" value="HTH_metalloreg"/>
    <property type="match status" value="1"/>
</dbReference>